<reference evidence="2" key="1">
    <citation type="journal article" date="2011" name="PLoS Genet.">
        <title>Genomic analysis of the necrotrophic fungal pathogens Sclerotinia sclerotiorum and Botrytis cinerea.</title>
        <authorList>
            <person name="Amselem J."/>
            <person name="Cuomo C.A."/>
            <person name="van Kan J.A."/>
            <person name="Viaud M."/>
            <person name="Benito E.P."/>
            <person name="Couloux A."/>
            <person name="Coutinho P.M."/>
            <person name="de Vries R.P."/>
            <person name="Dyer P.S."/>
            <person name="Fillinger S."/>
            <person name="Fournier E."/>
            <person name="Gout L."/>
            <person name="Hahn M."/>
            <person name="Kohn L."/>
            <person name="Lapalu N."/>
            <person name="Plummer K.M."/>
            <person name="Pradier J.M."/>
            <person name="Quevillon E."/>
            <person name="Sharon A."/>
            <person name="Simon A."/>
            <person name="ten Have A."/>
            <person name="Tudzynski B."/>
            <person name="Tudzynski P."/>
            <person name="Wincker P."/>
            <person name="Andrew M."/>
            <person name="Anthouard V."/>
            <person name="Beever R.E."/>
            <person name="Beffa R."/>
            <person name="Benoit I."/>
            <person name="Bouzid O."/>
            <person name="Brault B."/>
            <person name="Chen Z."/>
            <person name="Choquer M."/>
            <person name="Collemare J."/>
            <person name="Cotton P."/>
            <person name="Danchin E.G."/>
            <person name="Da Silva C."/>
            <person name="Gautier A."/>
            <person name="Giraud C."/>
            <person name="Giraud T."/>
            <person name="Gonzalez C."/>
            <person name="Grossetete S."/>
            <person name="Guldener U."/>
            <person name="Henrissat B."/>
            <person name="Howlett B.J."/>
            <person name="Kodira C."/>
            <person name="Kretschmer M."/>
            <person name="Lappartient A."/>
            <person name="Leroch M."/>
            <person name="Levis C."/>
            <person name="Mauceli E."/>
            <person name="Neuveglise C."/>
            <person name="Oeser B."/>
            <person name="Pearson M."/>
            <person name="Poulain J."/>
            <person name="Poussereau N."/>
            <person name="Quesneville H."/>
            <person name="Rascle C."/>
            <person name="Schumacher J."/>
            <person name="Segurens B."/>
            <person name="Sexton A."/>
            <person name="Silva E."/>
            <person name="Sirven C."/>
            <person name="Soanes D.M."/>
            <person name="Talbot N.J."/>
            <person name="Templeton M."/>
            <person name="Yandava C."/>
            <person name="Yarden O."/>
            <person name="Zeng Q."/>
            <person name="Rollins J.A."/>
            <person name="Lebrun M.H."/>
            <person name="Dickman M."/>
        </authorList>
    </citation>
    <scope>NUCLEOTIDE SEQUENCE [LARGE SCALE GENOMIC DNA]</scope>
    <source>
        <strain evidence="2">ATCC 18683 / 1980 / Ss-1</strain>
    </source>
</reference>
<accession>A7EV37</accession>
<dbReference type="Proteomes" id="UP000001312">
    <property type="component" value="Unassembled WGS sequence"/>
</dbReference>
<evidence type="ECO:0000313" key="2">
    <source>
        <dbReference type="Proteomes" id="UP000001312"/>
    </source>
</evidence>
<dbReference type="EMBL" id="CH476633">
    <property type="protein sequence ID" value="EDN93329.1"/>
    <property type="molecule type" value="Genomic_DNA"/>
</dbReference>
<sequence length="93" mass="10333">MAPSCSHCAEPTMQLENLLLGQIHPFSTYGQHIYQVTSNHYCPSSYLIQENALLKSGRSFSMFVGRKMRSHQAMTPELGGKLQLISSFVEIAG</sequence>
<proteinExistence type="predicted"/>
<organism evidence="1 2">
    <name type="scientific">Sclerotinia sclerotiorum (strain ATCC 18683 / 1980 / Ss-1)</name>
    <name type="common">White mold</name>
    <name type="synonym">Whetzelinia sclerotiorum</name>
    <dbReference type="NCBI Taxonomy" id="665079"/>
    <lineage>
        <taxon>Eukaryota</taxon>
        <taxon>Fungi</taxon>
        <taxon>Dikarya</taxon>
        <taxon>Ascomycota</taxon>
        <taxon>Pezizomycotina</taxon>
        <taxon>Leotiomycetes</taxon>
        <taxon>Helotiales</taxon>
        <taxon>Sclerotiniaceae</taxon>
        <taxon>Sclerotinia</taxon>
    </lineage>
</organism>
<dbReference type="AlphaFoldDB" id="A7EV37"/>
<dbReference type="InParanoid" id="A7EV37"/>
<dbReference type="HOGENOM" id="CLU_2401016_0_0_1"/>
<gene>
    <name evidence="1" type="ORF">SS1G_09195</name>
</gene>
<name>A7EV37_SCLS1</name>
<dbReference type="KEGG" id="ssl:SS1G_09195"/>
<dbReference type="RefSeq" id="XP_001589474.1">
    <property type="nucleotide sequence ID" value="XM_001589424.1"/>
</dbReference>
<keyword evidence="2" id="KW-1185">Reference proteome</keyword>
<evidence type="ECO:0000313" key="1">
    <source>
        <dbReference type="EMBL" id="EDN93329.1"/>
    </source>
</evidence>
<protein>
    <submittedName>
        <fullName evidence="1">Uncharacterized protein</fullName>
    </submittedName>
</protein>
<dbReference type="GeneID" id="5485996"/>